<feature type="chain" id="PRO_5040796520" evidence="2">
    <location>
        <begin position="18"/>
        <end position="153"/>
    </location>
</feature>
<dbReference type="RefSeq" id="WP_252855764.1">
    <property type="nucleotide sequence ID" value="NZ_JAMXLR010000092.1"/>
</dbReference>
<evidence type="ECO:0000313" key="3">
    <source>
        <dbReference type="EMBL" id="MCO6047654.1"/>
    </source>
</evidence>
<feature type="signal peptide" evidence="2">
    <location>
        <begin position="1"/>
        <end position="17"/>
    </location>
</feature>
<evidence type="ECO:0000256" key="2">
    <source>
        <dbReference type="SAM" id="SignalP"/>
    </source>
</evidence>
<feature type="compositionally biased region" description="Low complexity" evidence="1">
    <location>
        <begin position="144"/>
        <end position="153"/>
    </location>
</feature>
<protein>
    <submittedName>
        <fullName evidence="3">Uncharacterized protein</fullName>
    </submittedName>
</protein>
<evidence type="ECO:0000256" key="1">
    <source>
        <dbReference type="SAM" id="MobiDB-lite"/>
    </source>
</evidence>
<dbReference type="AlphaFoldDB" id="A0A9X2JKY2"/>
<reference evidence="3" key="1">
    <citation type="submission" date="2022-06" db="EMBL/GenBank/DDBJ databases">
        <title>Aeoliella straminimaris, a novel planctomycete from sediments.</title>
        <authorList>
            <person name="Vitorino I.R."/>
            <person name="Lage O.M."/>
        </authorList>
    </citation>
    <scope>NUCLEOTIDE SEQUENCE</scope>
    <source>
        <strain evidence="3">ICT_H6.2</strain>
    </source>
</reference>
<accession>A0A9X2JKY2</accession>
<feature type="region of interest" description="Disordered" evidence="1">
    <location>
        <begin position="130"/>
        <end position="153"/>
    </location>
</feature>
<comment type="caution">
    <text evidence="3">The sequence shown here is derived from an EMBL/GenBank/DDBJ whole genome shotgun (WGS) entry which is preliminary data.</text>
</comment>
<name>A0A9X2JKY2_9BACT</name>
<evidence type="ECO:0000313" key="4">
    <source>
        <dbReference type="Proteomes" id="UP001155241"/>
    </source>
</evidence>
<dbReference type="EMBL" id="JAMXLR010000092">
    <property type="protein sequence ID" value="MCO6047654.1"/>
    <property type="molecule type" value="Genomic_DNA"/>
</dbReference>
<gene>
    <name evidence="3" type="ORF">NG895_27430</name>
</gene>
<dbReference type="Proteomes" id="UP001155241">
    <property type="component" value="Unassembled WGS sequence"/>
</dbReference>
<organism evidence="3 4">
    <name type="scientific">Aeoliella straminimaris</name>
    <dbReference type="NCBI Taxonomy" id="2954799"/>
    <lineage>
        <taxon>Bacteria</taxon>
        <taxon>Pseudomonadati</taxon>
        <taxon>Planctomycetota</taxon>
        <taxon>Planctomycetia</taxon>
        <taxon>Pirellulales</taxon>
        <taxon>Lacipirellulaceae</taxon>
        <taxon>Aeoliella</taxon>
    </lineage>
</organism>
<proteinExistence type="predicted"/>
<keyword evidence="4" id="KW-1185">Reference proteome</keyword>
<keyword evidence="2" id="KW-0732">Signal</keyword>
<sequence length="153" mass="15761">MPYLFHIRIFWALLAVAATVCVSAHDCRAAGRWNLPSTANQYMGFGFGPGYHAPMVMGPAWRGKAASPGVRRVPTAWKPACGGFGMPCYSAGGYPTPASDQPELAPPVPQQVAPQVLVAPVLLFDAPAAPSPTPAAGEVVQPGASAPASLPSP</sequence>